<accession>A0A816SBH4</accession>
<protein>
    <submittedName>
        <fullName evidence="1">Uncharacterized protein</fullName>
    </submittedName>
</protein>
<organism evidence="1 2">
    <name type="scientific">Rotaria magnacalcarata</name>
    <dbReference type="NCBI Taxonomy" id="392030"/>
    <lineage>
        <taxon>Eukaryota</taxon>
        <taxon>Metazoa</taxon>
        <taxon>Spiralia</taxon>
        <taxon>Gnathifera</taxon>
        <taxon>Rotifera</taxon>
        <taxon>Eurotatoria</taxon>
        <taxon>Bdelloidea</taxon>
        <taxon>Philodinida</taxon>
        <taxon>Philodinidae</taxon>
        <taxon>Rotaria</taxon>
    </lineage>
</organism>
<name>A0A816SBH4_9BILA</name>
<dbReference type="Proteomes" id="UP000663856">
    <property type="component" value="Unassembled WGS sequence"/>
</dbReference>
<evidence type="ECO:0000313" key="2">
    <source>
        <dbReference type="Proteomes" id="UP000663856"/>
    </source>
</evidence>
<reference evidence="1" key="1">
    <citation type="submission" date="2021-02" db="EMBL/GenBank/DDBJ databases">
        <authorList>
            <person name="Nowell W R."/>
        </authorList>
    </citation>
    <scope>NUCLEOTIDE SEQUENCE</scope>
</reference>
<sequence length="187" mass="21496">MSSSTLSRNTNQNYLPDDIFIYNNERFYDYIKQSYGDDLAGLLSFQAIRNELHLVETSYDDILSIFQQESEEINKLRQLCCFKISNDKYEIKLGVKLAINSLINLLKIKQEEQNKRKRRASTKYTSSNVDTLKSVDQIRSQNEMTVPPTIAASPVSDAPSTQSALQLIQNRLNDIGHITDIEQRINK</sequence>
<proteinExistence type="predicted"/>
<gene>
    <name evidence="1" type="ORF">WKI299_LOCUS16674</name>
</gene>
<dbReference type="EMBL" id="CAJNRF010006666">
    <property type="protein sequence ID" value="CAF2083603.1"/>
    <property type="molecule type" value="Genomic_DNA"/>
</dbReference>
<dbReference type="AlphaFoldDB" id="A0A816SBH4"/>
<comment type="caution">
    <text evidence="1">The sequence shown here is derived from an EMBL/GenBank/DDBJ whole genome shotgun (WGS) entry which is preliminary data.</text>
</comment>
<evidence type="ECO:0000313" key="1">
    <source>
        <dbReference type="EMBL" id="CAF2083603.1"/>
    </source>
</evidence>